<evidence type="ECO:0008006" key="3">
    <source>
        <dbReference type="Google" id="ProtNLM"/>
    </source>
</evidence>
<proteinExistence type="predicted"/>
<dbReference type="OrthoDB" id="9811390at2"/>
<reference evidence="2" key="1">
    <citation type="submission" date="2016-11" db="EMBL/GenBank/DDBJ databases">
        <authorList>
            <person name="Varghese N."/>
            <person name="Submissions S."/>
        </authorList>
    </citation>
    <scope>NUCLEOTIDE SEQUENCE [LARGE SCALE GENOMIC DNA]</scope>
    <source>
        <strain evidence="2">DSM 16057</strain>
    </source>
</reference>
<organism evidence="1 2">
    <name type="scientific">Desulfofundulus thermosubterraneus DSM 16057</name>
    <dbReference type="NCBI Taxonomy" id="1121432"/>
    <lineage>
        <taxon>Bacteria</taxon>
        <taxon>Bacillati</taxon>
        <taxon>Bacillota</taxon>
        <taxon>Clostridia</taxon>
        <taxon>Eubacteriales</taxon>
        <taxon>Peptococcaceae</taxon>
        <taxon>Desulfofundulus</taxon>
    </lineage>
</organism>
<dbReference type="AlphaFoldDB" id="A0A1M6D1N4"/>
<keyword evidence="2" id="KW-1185">Reference proteome</keyword>
<protein>
    <recommendedName>
        <fullName evidence="3">DUF370 domain-containing protein</fullName>
    </recommendedName>
</protein>
<dbReference type="RefSeq" id="WP_072867467.1">
    <property type="nucleotide sequence ID" value="NZ_FQZM01000009.1"/>
</dbReference>
<dbReference type="Proteomes" id="UP000184529">
    <property type="component" value="Unassembled WGS sequence"/>
</dbReference>
<evidence type="ECO:0000313" key="2">
    <source>
        <dbReference type="Proteomes" id="UP000184529"/>
    </source>
</evidence>
<dbReference type="Pfam" id="PF04025">
    <property type="entry name" value="RemA-like"/>
    <property type="match status" value="1"/>
</dbReference>
<dbReference type="NCBIfam" id="NF046065">
    <property type="entry name" value="MtxRegRemB"/>
    <property type="match status" value="1"/>
</dbReference>
<accession>A0A1M6D1N4</accession>
<dbReference type="InterPro" id="IPR007169">
    <property type="entry name" value="RemA-like"/>
</dbReference>
<dbReference type="STRING" id="1121432.SAMN02745219_00790"/>
<sequence>MFLHLGGDVIIPKKDVIAILNVRAANSPITKEFLEIAMEEKTVRIIAKKGKEKSFVLTREQIFVSPISCSTLKKRAEMIIFTED</sequence>
<gene>
    <name evidence="1" type="ORF">SAMN02745219_00790</name>
</gene>
<evidence type="ECO:0000313" key="1">
    <source>
        <dbReference type="EMBL" id="SHI67023.1"/>
    </source>
</evidence>
<dbReference type="EMBL" id="FQZM01000009">
    <property type="protein sequence ID" value="SHI67023.1"/>
    <property type="molecule type" value="Genomic_DNA"/>
</dbReference>
<name>A0A1M6D1N4_9FIRM</name>